<dbReference type="RefSeq" id="WP_279950082.1">
    <property type="nucleotide sequence ID" value="NZ_BAABEN010000013.1"/>
</dbReference>
<evidence type="ECO:0000313" key="2">
    <source>
        <dbReference type="Proteomes" id="UP001607069"/>
    </source>
</evidence>
<evidence type="ECO:0000313" key="1">
    <source>
        <dbReference type="EMBL" id="MFH0249023.1"/>
    </source>
</evidence>
<proteinExistence type="predicted"/>
<reference evidence="1 2" key="1">
    <citation type="submission" date="2024-10" db="EMBL/GenBank/DDBJ databases">
        <authorList>
            <person name="Cho J.-C."/>
        </authorList>
    </citation>
    <scope>NUCLEOTIDE SEQUENCE [LARGE SCALE GENOMIC DNA]</scope>
    <source>
        <strain evidence="1 2">KCTC29696</strain>
    </source>
</reference>
<keyword evidence="2" id="KW-1185">Reference proteome</keyword>
<dbReference type="EMBL" id="JBIHMK010000039">
    <property type="protein sequence ID" value="MFH0249023.1"/>
    <property type="molecule type" value="Genomic_DNA"/>
</dbReference>
<dbReference type="Proteomes" id="UP001607069">
    <property type="component" value="Unassembled WGS sequence"/>
</dbReference>
<gene>
    <name evidence="1" type="ORF">ACG5V6_12455</name>
</gene>
<organism evidence="1 2">
    <name type="scientific">Streptomyces chitinivorans</name>
    <dbReference type="NCBI Taxonomy" id="1257027"/>
    <lineage>
        <taxon>Bacteria</taxon>
        <taxon>Bacillati</taxon>
        <taxon>Actinomycetota</taxon>
        <taxon>Actinomycetes</taxon>
        <taxon>Kitasatosporales</taxon>
        <taxon>Streptomycetaceae</taxon>
        <taxon>Streptomyces</taxon>
    </lineage>
</organism>
<accession>A0ABW7HT00</accession>
<comment type="caution">
    <text evidence="1">The sequence shown here is derived from an EMBL/GenBank/DDBJ whole genome shotgun (WGS) entry which is preliminary data.</text>
</comment>
<name>A0ABW7HT00_9ACTN</name>
<sequence>MNCGADFLVPDDHSKDALGRLAADCTLPAGHSGDHSNGLAVWAAEAQFPACDAEHPDADNDWSEAAADCVKSAGHPGAHDNGLAQWTDVAPDVPSRADLLILMLPRLSDRMHDITAGALRWAEGRLPATATDAEILAEAGRILRMIKEGTWT</sequence>
<protein>
    <submittedName>
        <fullName evidence="1">Uncharacterized protein</fullName>
    </submittedName>
</protein>